<dbReference type="GO" id="GO:0005886">
    <property type="term" value="C:plasma membrane"/>
    <property type="evidence" value="ECO:0007669"/>
    <property type="project" value="TreeGrafter"/>
</dbReference>
<feature type="compositionally biased region" description="Basic and acidic residues" evidence="9">
    <location>
        <begin position="305"/>
        <end position="325"/>
    </location>
</feature>
<keyword evidence="4 10" id="KW-1133">Transmembrane helix</keyword>
<dbReference type="PANTHER" id="PTHR11003">
    <property type="entry name" value="POTASSIUM CHANNEL, SUBFAMILY K"/>
    <property type="match status" value="1"/>
</dbReference>
<dbReference type="InterPro" id="IPR013099">
    <property type="entry name" value="K_chnl_dom"/>
</dbReference>
<evidence type="ECO:0000256" key="8">
    <source>
        <dbReference type="RuleBase" id="RU003857"/>
    </source>
</evidence>
<evidence type="ECO:0000256" key="5">
    <source>
        <dbReference type="ARBA" id="ARBA00023065"/>
    </source>
</evidence>
<keyword evidence="7 8" id="KW-0407">Ion channel</keyword>
<feature type="transmembrane region" description="Helical" evidence="10">
    <location>
        <begin position="197"/>
        <end position="218"/>
    </location>
</feature>
<dbReference type="PRINTS" id="PR01333">
    <property type="entry name" value="2POREKCHANEL"/>
</dbReference>
<sequence length="489" mass="56040">MQSCEMPSSSRLSYLSTTTPGTGFSREQIWLNRDFGTEKVWVLNPMHIVSLSSETKSKFVKVIESFKQFSEKWFSHVLLLIFLVLYGFLGAYVFVTLEGPNESNIKTSVTTMRENIIRELWWSSQKFTKGWWDKLAKIRMKEFERQLHEACIADQTTDSEKKVWTFWHALFFSSTIFTTIGYGHVVPKTDAGRVATIIYAFIGIPLLLMVLTDLGKLFTRGIKFVFKYCRVIYYTKHIRKVRSVGRKATQKLPTQYMSHALEKMTELPHNLLDKNDKNDDNSSVHLKPNDRRKSKSRSRKLPHNLLDKNDKNDDNSSVHLKPNDRRKSKSRSRSVSPAKESTSRPLSQVISHADSSTAVGGGDETAGSFYEEPTEFEVDDEFNLPISVAVILLLSYMMIGAAFFTRQLVTKATNTRYYTCKYMNDKPDRNCSMCINVVQEKLSATFQKAKLRIGATMGLDVQQLMEEDYALESKENSIETDSKVVDNKS</sequence>
<dbReference type="SUPFAM" id="SSF81324">
    <property type="entry name" value="Voltage-gated potassium channels"/>
    <property type="match status" value="1"/>
</dbReference>
<feature type="domain" description="Potassium channel" evidence="11">
    <location>
        <begin position="161"/>
        <end position="219"/>
    </location>
</feature>
<evidence type="ECO:0000256" key="3">
    <source>
        <dbReference type="ARBA" id="ARBA00022692"/>
    </source>
</evidence>
<dbReference type="PANTHER" id="PTHR11003:SF335">
    <property type="entry name" value="POTASSIUM CHANNEL DOMAIN-CONTAINING PROTEIN"/>
    <property type="match status" value="1"/>
</dbReference>
<dbReference type="Gene3D" id="1.10.287.70">
    <property type="match status" value="1"/>
</dbReference>
<dbReference type="GO" id="GO:0015271">
    <property type="term" value="F:outward rectifier potassium channel activity"/>
    <property type="evidence" value="ECO:0007669"/>
    <property type="project" value="TreeGrafter"/>
</dbReference>
<dbReference type="InterPro" id="IPR003280">
    <property type="entry name" value="2pore_dom_K_chnl"/>
</dbReference>
<dbReference type="GO" id="GO:0022841">
    <property type="term" value="F:potassium ion leak channel activity"/>
    <property type="evidence" value="ECO:0007669"/>
    <property type="project" value="TreeGrafter"/>
</dbReference>
<feature type="transmembrane region" description="Helical" evidence="10">
    <location>
        <begin position="382"/>
        <end position="404"/>
    </location>
</feature>
<feature type="region of interest" description="Disordered" evidence="9">
    <location>
        <begin position="271"/>
        <end position="366"/>
    </location>
</feature>
<feature type="transmembrane region" description="Helical" evidence="10">
    <location>
        <begin position="73"/>
        <end position="95"/>
    </location>
</feature>
<evidence type="ECO:0000256" key="6">
    <source>
        <dbReference type="ARBA" id="ARBA00023136"/>
    </source>
</evidence>
<dbReference type="EMBL" id="OC862499">
    <property type="protein sequence ID" value="CAD7630286.1"/>
    <property type="molecule type" value="Genomic_DNA"/>
</dbReference>
<reference evidence="12" key="1">
    <citation type="submission" date="2020-11" db="EMBL/GenBank/DDBJ databases">
        <authorList>
            <person name="Tran Van P."/>
        </authorList>
    </citation>
    <scope>NUCLEOTIDE SEQUENCE</scope>
</reference>
<keyword evidence="5 8" id="KW-0406">Ion transport</keyword>
<name>A0A7R9KVN6_9ACAR</name>
<feature type="transmembrane region" description="Helical" evidence="10">
    <location>
        <begin position="166"/>
        <end position="185"/>
    </location>
</feature>
<feature type="compositionally biased region" description="Basic and acidic residues" evidence="9">
    <location>
        <begin position="271"/>
        <end position="291"/>
    </location>
</feature>
<keyword evidence="3 8" id="KW-0812">Transmembrane</keyword>
<evidence type="ECO:0000256" key="7">
    <source>
        <dbReference type="ARBA" id="ARBA00023303"/>
    </source>
</evidence>
<accession>A0A7R9KVN6</accession>
<dbReference type="AlphaFoldDB" id="A0A7R9KVN6"/>
<keyword evidence="2 8" id="KW-0813">Transport</keyword>
<feature type="compositionally biased region" description="Basic residues" evidence="9">
    <location>
        <begin position="292"/>
        <end position="302"/>
    </location>
</feature>
<evidence type="ECO:0000256" key="10">
    <source>
        <dbReference type="SAM" id="Phobius"/>
    </source>
</evidence>
<evidence type="ECO:0000256" key="1">
    <source>
        <dbReference type="ARBA" id="ARBA00004141"/>
    </source>
</evidence>
<evidence type="ECO:0000313" key="12">
    <source>
        <dbReference type="EMBL" id="CAD7630286.1"/>
    </source>
</evidence>
<feature type="compositionally biased region" description="Polar residues" evidence="9">
    <location>
        <begin position="339"/>
        <end position="358"/>
    </location>
</feature>
<dbReference type="Pfam" id="PF07885">
    <property type="entry name" value="Ion_trans_2"/>
    <property type="match status" value="1"/>
</dbReference>
<dbReference type="Proteomes" id="UP000759131">
    <property type="component" value="Unassembled WGS sequence"/>
</dbReference>
<dbReference type="GO" id="GO:0030322">
    <property type="term" value="P:stabilization of membrane potential"/>
    <property type="evidence" value="ECO:0007669"/>
    <property type="project" value="TreeGrafter"/>
</dbReference>
<proteinExistence type="inferred from homology"/>
<evidence type="ECO:0000259" key="11">
    <source>
        <dbReference type="Pfam" id="PF07885"/>
    </source>
</evidence>
<evidence type="ECO:0000256" key="9">
    <source>
        <dbReference type="SAM" id="MobiDB-lite"/>
    </source>
</evidence>
<organism evidence="12">
    <name type="scientific">Medioppia subpectinata</name>
    <dbReference type="NCBI Taxonomy" id="1979941"/>
    <lineage>
        <taxon>Eukaryota</taxon>
        <taxon>Metazoa</taxon>
        <taxon>Ecdysozoa</taxon>
        <taxon>Arthropoda</taxon>
        <taxon>Chelicerata</taxon>
        <taxon>Arachnida</taxon>
        <taxon>Acari</taxon>
        <taxon>Acariformes</taxon>
        <taxon>Sarcoptiformes</taxon>
        <taxon>Oribatida</taxon>
        <taxon>Brachypylina</taxon>
        <taxon>Oppioidea</taxon>
        <taxon>Oppiidae</taxon>
        <taxon>Medioppia</taxon>
    </lineage>
</organism>
<evidence type="ECO:0000256" key="2">
    <source>
        <dbReference type="ARBA" id="ARBA00022448"/>
    </source>
</evidence>
<keyword evidence="13" id="KW-1185">Reference proteome</keyword>
<keyword evidence="6 10" id="KW-0472">Membrane</keyword>
<gene>
    <name evidence="12" type="ORF">OSB1V03_LOCUS10699</name>
</gene>
<evidence type="ECO:0000256" key="4">
    <source>
        <dbReference type="ARBA" id="ARBA00022989"/>
    </source>
</evidence>
<dbReference type="OrthoDB" id="297496at2759"/>
<feature type="non-terminal residue" evidence="12">
    <location>
        <position position="489"/>
    </location>
</feature>
<comment type="similarity">
    <text evidence="8">Belongs to the two pore domain potassium channel (TC 1.A.1.8) family.</text>
</comment>
<protein>
    <recommendedName>
        <fullName evidence="11">Potassium channel domain-containing protein</fullName>
    </recommendedName>
</protein>
<evidence type="ECO:0000313" key="13">
    <source>
        <dbReference type="Proteomes" id="UP000759131"/>
    </source>
</evidence>
<comment type="subcellular location">
    <subcellularLocation>
        <location evidence="1">Membrane</location>
        <topology evidence="1">Multi-pass membrane protein</topology>
    </subcellularLocation>
</comment>
<dbReference type="EMBL" id="CAJPIZ010007924">
    <property type="protein sequence ID" value="CAG2110716.1"/>
    <property type="molecule type" value="Genomic_DNA"/>
</dbReference>